<comment type="similarity">
    <text evidence="1">Belongs to the serine-aspartate repeat-containing protein (SDr) family.</text>
</comment>
<feature type="region of interest" description="Disordered" evidence="4">
    <location>
        <begin position="330"/>
        <end position="381"/>
    </location>
</feature>
<dbReference type="Proteomes" id="UP000542813">
    <property type="component" value="Unassembled WGS sequence"/>
</dbReference>
<sequence>MARGMVRAVAAAAGAAALALGVAGSAYAEGSYAEVTLSGGAGAYEGTVTLPPGFPAVSFSSDSRAAATVPTGASNWISAGTPWGEVFGSSRDQPYLNLRPAADATGSPSTTVYTFDTPTPAGGWGFALGDIDSDIAMVSALDASGEPVAAADLGFEGAFNYCDASPRPSGSVCSSGPPAGGDGFDLPAAASGESSVTLTGNGPDTGGASGWFRPTVALSTLTVEFAWQTGFPVYHTWFATELRSVAGTVTLDRTTPQAGVELTLTSPGGEVVATAVTGDDGGYVFEGVAPGEYDVTMTVPDGLFPVGPTELPADAVAAEVTGVDFDLTASEPEPEVHDVPGTVTDPSGDPVPDADVVLETPDGDPVAETTTDENGDFLLPDVPAGDYDLVITPPGGAPTEVPVTVPLDEPLDIVADPTPTPTPTPSPTEEPTSTPSPTGEPTPSPTDGPDEPDEPGEELPDTGTGAGRVAVAVGLLGAGAAMVLLARRRMGYE</sequence>
<dbReference type="Pfam" id="PF13620">
    <property type="entry name" value="CarboxypepD_reg"/>
    <property type="match status" value="2"/>
</dbReference>
<feature type="compositionally biased region" description="Pro residues" evidence="4">
    <location>
        <begin position="418"/>
        <end position="428"/>
    </location>
</feature>
<dbReference type="RefSeq" id="WP_184818166.1">
    <property type="nucleotide sequence ID" value="NZ_JACHMM010000001.1"/>
</dbReference>
<protein>
    <submittedName>
        <fullName evidence="7">LPXTG-motif cell wall-anchored protein</fullName>
    </submittedName>
</protein>
<name>A0A7W9GKD8_9ACTN</name>
<keyword evidence="3 6" id="KW-0732">Signal</keyword>
<evidence type="ECO:0000256" key="2">
    <source>
        <dbReference type="ARBA" id="ARBA00022525"/>
    </source>
</evidence>
<dbReference type="GO" id="GO:0005975">
    <property type="term" value="P:carbohydrate metabolic process"/>
    <property type="evidence" value="ECO:0007669"/>
    <property type="project" value="UniProtKB-ARBA"/>
</dbReference>
<dbReference type="SUPFAM" id="SSF49478">
    <property type="entry name" value="Cna protein B-type domain"/>
    <property type="match status" value="1"/>
</dbReference>
<dbReference type="Gene3D" id="2.60.40.1120">
    <property type="entry name" value="Carboxypeptidase-like, regulatory domain"/>
    <property type="match status" value="1"/>
</dbReference>
<feature type="signal peptide" evidence="6">
    <location>
        <begin position="1"/>
        <end position="28"/>
    </location>
</feature>
<dbReference type="InterPro" id="IPR008969">
    <property type="entry name" value="CarboxyPept-like_regulatory"/>
</dbReference>
<keyword evidence="5" id="KW-0812">Transmembrane</keyword>
<dbReference type="SUPFAM" id="SSF49464">
    <property type="entry name" value="Carboxypeptidase regulatory domain-like"/>
    <property type="match status" value="1"/>
</dbReference>
<evidence type="ECO:0000256" key="1">
    <source>
        <dbReference type="ARBA" id="ARBA00007257"/>
    </source>
</evidence>
<comment type="caution">
    <text evidence="7">The sequence shown here is derived from an EMBL/GenBank/DDBJ whole genome shotgun (WGS) entry which is preliminary data.</text>
</comment>
<dbReference type="AlphaFoldDB" id="A0A7W9GKD8"/>
<dbReference type="PANTHER" id="PTHR36108:SF13">
    <property type="entry name" value="COLOSSIN-B-RELATED"/>
    <property type="match status" value="1"/>
</dbReference>
<dbReference type="InterPro" id="IPR013783">
    <property type="entry name" value="Ig-like_fold"/>
</dbReference>
<keyword evidence="8" id="KW-1185">Reference proteome</keyword>
<evidence type="ECO:0000256" key="3">
    <source>
        <dbReference type="ARBA" id="ARBA00022729"/>
    </source>
</evidence>
<keyword evidence="2" id="KW-0964">Secreted</keyword>
<feature type="compositionally biased region" description="Acidic residues" evidence="4">
    <location>
        <begin position="448"/>
        <end position="460"/>
    </location>
</feature>
<evidence type="ECO:0000256" key="4">
    <source>
        <dbReference type="SAM" id="MobiDB-lite"/>
    </source>
</evidence>
<proteinExistence type="inferred from homology"/>
<reference evidence="7 8" key="1">
    <citation type="submission" date="2020-08" db="EMBL/GenBank/DDBJ databases">
        <title>Sequencing the genomes of 1000 actinobacteria strains.</title>
        <authorList>
            <person name="Klenk H.-P."/>
        </authorList>
    </citation>
    <scope>NUCLEOTIDE SEQUENCE [LARGE SCALE GENOMIC DNA]</scope>
    <source>
        <strain evidence="7 8">DSM 102122</strain>
    </source>
</reference>
<keyword evidence="5" id="KW-0472">Membrane</keyword>
<evidence type="ECO:0000313" key="8">
    <source>
        <dbReference type="Proteomes" id="UP000542813"/>
    </source>
</evidence>
<evidence type="ECO:0000256" key="6">
    <source>
        <dbReference type="SAM" id="SignalP"/>
    </source>
</evidence>
<organism evidence="7 8">
    <name type="scientific">Jiangella mangrovi</name>
    <dbReference type="NCBI Taxonomy" id="1524084"/>
    <lineage>
        <taxon>Bacteria</taxon>
        <taxon>Bacillati</taxon>
        <taxon>Actinomycetota</taxon>
        <taxon>Actinomycetes</taxon>
        <taxon>Jiangellales</taxon>
        <taxon>Jiangellaceae</taxon>
        <taxon>Jiangella</taxon>
    </lineage>
</organism>
<dbReference type="EMBL" id="JACHMM010000001">
    <property type="protein sequence ID" value="MBB5785433.1"/>
    <property type="molecule type" value="Genomic_DNA"/>
</dbReference>
<feature type="transmembrane region" description="Helical" evidence="5">
    <location>
        <begin position="465"/>
        <end position="486"/>
    </location>
</feature>
<evidence type="ECO:0000256" key="5">
    <source>
        <dbReference type="SAM" id="Phobius"/>
    </source>
</evidence>
<dbReference type="Gene3D" id="2.60.40.10">
    <property type="entry name" value="Immunoglobulins"/>
    <property type="match status" value="1"/>
</dbReference>
<accession>A0A7W9GKD8</accession>
<evidence type="ECO:0000313" key="7">
    <source>
        <dbReference type="EMBL" id="MBB5785433.1"/>
    </source>
</evidence>
<dbReference type="NCBIfam" id="TIGR01167">
    <property type="entry name" value="LPXTG_anchor"/>
    <property type="match status" value="1"/>
</dbReference>
<feature type="chain" id="PRO_5031150077" evidence="6">
    <location>
        <begin position="29"/>
        <end position="493"/>
    </location>
</feature>
<feature type="region of interest" description="Disordered" evidence="4">
    <location>
        <begin position="410"/>
        <end position="466"/>
    </location>
</feature>
<dbReference type="PANTHER" id="PTHR36108">
    <property type="entry name" value="COLOSSIN-B-RELATED"/>
    <property type="match status" value="1"/>
</dbReference>
<keyword evidence="5" id="KW-1133">Transmembrane helix</keyword>
<gene>
    <name evidence="7" type="ORF">HD601_000008</name>
</gene>